<dbReference type="EMBL" id="JAIQCJ010002240">
    <property type="protein sequence ID" value="KAJ8778612.1"/>
    <property type="molecule type" value="Genomic_DNA"/>
</dbReference>
<dbReference type="AlphaFoldDB" id="A0AB34GHT5"/>
<keyword evidence="3" id="KW-1185">Reference proteome</keyword>
<reference evidence="2 3" key="1">
    <citation type="submission" date="2022-11" db="EMBL/GenBank/DDBJ databases">
        <title>Whole genome sequence of Eschrichtius robustus ER-17-0199.</title>
        <authorList>
            <person name="Bruniche-Olsen A."/>
            <person name="Black A.N."/>
            <person name="Fields C.J."/>
            <person name="Walden K."/>
            <person name="Dewoody J.A."/>
        </authorList>
    </citation>
    <scope>NUCLEOTIDE SEQUENCE [LARGE SCALE GENOMIC DNA]</scope>
    <source>
        <strain evidence="2">ER-17-0199</strain>
        <tissue evidence="2">Blubber</tissue>
    </source>
</reference>
<sequence length="273" mass="29725">MPVRGAAARRRGGSSSGVRRGGGSAQGSAGQRRPFCFRSFSGAQNPPPCPAVRSLKPRVPQPRAKEQALLSPALSLTGQDFTKLHETSHLGTLSPALCAARWIWSTMDHAEENEILAAAQRYYVERPIFSHPVLQERLHKKDKISDSIGDKLKQAFTCTPKKIRNIIYMFLPITKWLPAYRFKEYVLGDLVSGISTGVLQLPQGPFAVISLMIGGVAVRLVPDDMVIPGGVNATNGTEARDALRVKVAMSVTLLSGIIQVRFTDVEMGSHLLI</sequence>
<dbReference type="GO" id="GO:0055085">
    <property type="term" value="P:transmembrane transport"/>
    <property type="evidence" value="ECO:0007669"/>
    <property type="project" value="InterPro"/>
</dbReference>
<evidence type="ECO:0008006" key="4">
    <source>
        <dbReference type="Google" id="ProtNLM"/>
    </source>
</evidence>
<feature type="region of interest" description="Disordered" evidence="1">
    <location>
        <begin position="1"/>
        <end position="42"/>
    </location>
</feature>
<evidence type="ECO:0000313" key="3">
    <source>
        <dbReference type="Proteomes" id="UP001159641"/>
    </source>
</evidence>
<name>A0AB34GHT5_ESCRO</name>
<dbReference type="InterPro" id="IPR001902">
    <property type="entry name" value="SLC26A/SulP_fam"/>
</dbReference>
<evidence type="ECO:0000313" key="2">
    <source>
        <dbReference type="EMBL" id="KAJ8778612.1"/>
    </source>
</evidence>
<organism evidence="2 3">
    <name type="scientific">Eschrichtius robustus</name>
    <name type="common">California gray whale</name>
    <name type="synonym">Eschrichtius gibbosus</name>
    <dbReference type="NCBI Taxonomy" id="9764"/>
    <lineage>
        <taxon>Eukaryota</taxon>
        <taxon>Metazoa</taxon>
        <taxon>Chordata</taxon>
        <taxon>Craniata</taxon>
        <taxon>Vertebrata</taxon>
        <taxon>Euteleostomi</taxon>
        <taxon>Mammalia</taxon>
        <taxon>Eutheria</taxon>
        <taxon>Laurasiatheria</taxon>
        <taxon>Artiodactyla</taxon>
        <taxon>Whippomorpha</taxon>
        <taxon>Cetacea</taxon>
        <taxon>Mysticeti</taxon>
        <taxon>Eschrichtiidae</taxon>
        <taxon>Eschrichtius</taxon>
    </lineage>
</organism>
<dbReference type="PANTHER" id="PTHR11814">
    <property type="entry name" value="SULFATE TRANSPORTER"/>
    <property type="match status" value="1"/>
</dbReference>
<comment type="caution">
    <text evidence="2">The sequence shown here is derived from an EMBL/GenBank/DDBJ whole genome shotgun (WGS) entry which is preliminary data.</text>
</comment>
<proteinExistence type="predicted"/>
<dbReference type="Proteomes" id="UP001159641">
    <property type="component" value="Unassembled WGS sequence"/>
</dbReference>
<accession>A0AB34GHT5</accession>
<gene>
    <name evidence="2" type="ORF">J1605_013289</name>
</gene>
<protein>
    <recommendedName>
        <fullName evidence="4">Prestin</fullName>
    </recommendedName>
</protein>
<dbReference type="GO" id="GO:0016020">
    <property type="term" value="C:membrane"/>
    <property type="evidence" value="ECO:0007669"/>
    <property type="project" value="InterPro"/>
</dbReference>
<evidence type="ECO:0000256" key="1">
    <source>
        <dbReference type="SAM" id="MobiDB-lite"/>
    </source>
</evidence>